<keyword evidence="4" id="KW-1185">Reference proteome</keyword>
<name>A0A820WGV4_9BILA</name>
<evidence type="ECO:0008006" key="5">
    <source>
        <dbReference type="Google" id="ProtNLM"/>
    </source>
</evidence>
<keyword evidence="1" id="KW-0812">Transmembrane</keyword>
<dbReference type="Pfam" id="PF00805">
    <property type="entry name" value="Pentapeptide"/>
    <property type="match status" value="3"/>
</dbReference>
<dbReference type="InterPro" id="IPR001646">
    <property type="entry name" value="5peptide_repeat"/>
</dbReference>
<reference evidence="3" key="1">
    <citation type="submission" date="2021-02" db="EMBL/GenBank/DDBJ databases">
        <authorList>
            <person name="Nowell W R."/>
        </authorList>
    </citation>
    <scope>NUCLEOTIDE SEQUENCE</scope>
</reference>
<dbReference type="Gene3D" id="2.160.20.80">
    <property type="entry name" value="E3 ubiquitin-protein ligase SopA"/>
    <property type="match status" value="2"/>
</dbReference>
<proteinExistence type="predicted"/>
<dbReference type="EMBL" id="CAJOBQ010000222">
    <property type="protein sequence ID" value="CAF4298117.1"/>
    <property type="molecule type" value="Genomic_DNA"/>
</dbReference>
<keyword evidence="1" id="KW-1133">Transmembrane helix</keyword>
<dbReference type="AlphaFoldDB" id="A0A820WGV4"/>
<protein>
    <recommendedName>
        <fullName evidence="5">Pentapeptide repeat-containing protein</fullName>
    </recommendedName>
</protein>
<evidence type="ECO:0000313" key="2">
    <source>
        <dbReference type="EMBL" id="CAF4298117.1"/>
    </source>
</evidence>
<evidence type="ECO:0000313" key="4">
    <source>
        <dbReference type="Proteomes" id="UP000663873"/>
    </source>
</evidence>
<feature type="transmembrane region" description="Helical" evidence="1">
    <location>
        <begin position="28"/>
        <end position="50"/>
    </location>
</feature>
<dbReference type="Proteomes" id="UP000663862">
    <property type="component" value="Unassembled WGS sequence"/>
</dbReference>
<dbReference type="InterPro" id="IPR051082">
    <property type="entry name" value="Pentapeptide-BTB/POZ_domain"/>
</dbReference>
<dbReference type="PANTHER" id="PTHR14136">
    <property type="entry name" value="BTB_POZ DOMAIN-CONTAINING PROTEIN KCTD9"/>
    <property type="match status" value="1"/>
</dbReference>
<dbReference type="EMBL" id="CAJOBP010007558">
    <property type="protein sequence ID" value="CAF4516976.1"/>
    <property type="molecule type" value="Genomic_DNA"/>
</dbReference>
<comment type="caution">
    <text evidence="3">The sequence shown here is derived from an EMBL/GenBank/DDBJ whole genome shotgun (WGS) entry which is preliminary data.</text>
</comment>
<gene>
    <name evidence="2" type="ORF">TSG867_LOCUS6065</name>
    <name evidence="3" type="ORF">UJA718_LOCUS27365</name>
</gene>
<sequence length="426" mass="47116">MTSQKQNVQTDGSIPATRDKNSVKFRGGLKFISSLLLPFALGIFTVGVTFQQQSAVKQQPAGPRKTSGAAATLAQVEILNIFRQLDAHGNIRAIRFLYEAKQRTDTPENRSLDLSTAELSDIDFREASIDKRILNDLLLTDVFLSNATFIGIKMAHVNFALAQLNTANFSSAGFNNTSFASTPLSNTIFADATFKNVNFSSKNIRGVNFTRSTLVHVDFSFSMLYNVDFSSASLTNVNFSHAQLINAKFPSATLKGADFSNAQLTNLNFTSTNLILSDFFHANVSNTNFRQSSCVASKFNYASLSYCNFWYSNLKYAVFHEAYLNQANFSRANLYKSDFTSTNIMESELKDALSTEDAVISNGTIVHDENLINEGQTDYSISHINGWTLSNGNVTPVISNKSGSNCQVTLQSLYWSYCVPTCQFIR</sequence>
<dbReference type="SUPFAM" id="SSF141571">
    <property type="entry name" value="Pentapeptide repeat-like"/>
    <property type="match status" value="2"/>
</dbReference>
<dbReference type="PANTHER" id="PTHR14136:SF17">
    <property type="entry name" value="BTB_POZ DOMAIN-CONTAINING PROTEIN KCTD9"/>
    <property type="match status" value="1"/>
</dbReference>
<dbReference type="Proteomes" id="UP000663873">
    <property type="component" value="Unassembled WGS sequence"/>
</dbReference>
<keyword evidence="1" id="KW-0472">Membrane</keyword>
<accession>A0A820WGV4</accession>
<dbReference type="Pfam" id="PF13599">
    <property type="entry name" value="Pentapeptide_4"/>
    <property type="match status" value="1"/>
</dbReference>
<evidence type="ECO:0000313" key="3">
    <source>
        <dbReference type="EMBL" id="CAF4516976.1"/>
    </source>
</evidence>
<organism evidence="3 4">
    <name type="scientific">Rotaria socialis</name>
    <dbReference type="NCBI Taxonomy" id="392032"/>
    <lineage>
        <taxon>Eukaryota</taxon>
        <taxon>Metazoa</taxon>
        <taxon>Spiralia</taxon>
        <taxon>Gnathifera</taxon>
        <taxon>Rotifera</taxon>
        <taxon>Eurotatoria</taxon>
        <taxon>Bdelloidea</taxon>
        <taxon>Philodinida</taxon>
        <taxon>Philodinidae</taxon>
        <taxon>Rotaria</taxon>
    </lineage>
</organism>
<evidence type="ECO:0000256" key="1">
    <source>
        <dbReference type="SAM" id="Phobius"/>
    </source>
</evidence>